<dbReference type="GO" id="GO:0008654">
    <property type="term" value="P:phospholipid biosynthetic process"/>
    <property type="evidence" value="ECO:0007669"/>
    <property type="project" value="UniProtKB-KW"/>
</dbReference>
<comment type="catalytic activity">
    <reaction evidence="2">
        <text>a 1-acyl-sn-glycero-3-phosphate + an acyl-CoA = a 1,2-diacyl-sn-glycero-3-phosphate + CoA</text>
        <dbReference type="Rhea" id="RHEA:19709"/>
        <dbReference type="ChEBI" id="CHEBI:57287"/>
        <dbReference type="ChEBI" id="CHEBI:57970"/>
        <dbReference type="ChEBI" id="CHEBI:58342"/>
        <dbReference type="ChEBI" id="CHEBI:58608"/>
        <dbReference type="EC" id="2.3.1.51"/>
    </reaction>
    <physiologicalReaction direction="left-to-right" evidence="2">
        <dbReference type="Rhea" id="RHEA:19710"/>
    </physiologicalReaction>
</comment>
<dbReference type="FunFam" id="2.40.50.120:FF:000013">
    <property type="entry name" value="Complement C3"/>
    <property type="match status" value="1"/>
</dbReference>
<evidence type="ECO:0000256" key="4">
    <source>
        <dbReference type="ARBA" id="ARBA00001783"/>
    </source>
</evidence>
<comment type="catalytic activity">
    <reaction evidence="14">
        <text>heptadecanoyl-CoA + 1-(9Z-octadecenoyl)-sn-glycero-3-phosphate = 1-(9Z)-octadecenoyl-2-heptadecanoyl-sn-glycero-3-phosphate + CoA</text>
        <dbReference type="Rhea" id="RHEA:37155"/>
        <dbReference type="ChEBI" id="CHEBI:57287"/>
        <dbReference type="ChEBI" id="CHEBI:74307"/>
        <dbReference type="ChEBI" id="CHEBI:74544"/>
        <dbReference type="ChEBI" id="CHEBI:74558"/>
    </reaction>
    <physiologicalReaction direction="left-to-right" evidence="14">
        <dbReference type="Rhea" id="RHEA:37156"/>
    </physiologicalReaction>
</comment>
<dbReference type="NCBIfam" id="TIGR00530">
    <property type="entry name" value="AGP_acyltrn"/>
    <property type="match status" value="1"/>
</dbReference>
<dbReference type="EC" id="2.3.1.51" evidence="19"/>
<dbReference type="Pfam" id="PF07677">
    <property type="entry name" value="A2M_recep"/>
    <property type="match status" value="1"/>
</dbReference>
<dbReference type="Pfam" id="PF22661">
    <property type="entry name" value="CO4A-B_CUB_C"/>
    <property type="match status" value="1"/>
</dbReference>
<dbReference type="InterPro" id="IPR018933">
    <property type="entry name" value="Netrin_module_non-TIMP"/>
</dbReference>
<dbReference type="InterPro" id="IPR054587">
    <property type="entry name" value="CO4A-B_CUB_C"/>
</dbReference>
<dbReference type="PANTHER" id="PTHR11412">
    <property type="entry name" value="MACROGLOBULIN / COMPLEMENT"/>
    <property type="match status" value="1"/>
</dbReference>
<comment type="caution">
    <text evidence="23">The sequence shown here is derived from an EMBL/GenBank/DDBJ whole genome shotgun (WGS) entry which is preliminary data.</text>
</comment>
<evidence type="ECO:0000256" key="3">
    <source>
        <dbReference type="ARBA" id="ARBA00000816"/>
    </source>
</evidence>
<comment type="function">
    <text evidence="5">Converts 1-acyl-sn-glycerol-3-phosphate (lysophosphatidic acid or LPA) into 1,2-diacyl-sn-glycerol-3-phosphate (phosphatidic acid or PA) by incorporating an acyl moiety at the sn-2 position of the glycerol backbone.</text>
</comment>
<evidence type="ECO:0000256" key="10">
    <source>
        <dbReference type="ARBA" id="ARBA00047525"/>
    </source>
</evidence>
<dbReference type="InterPro" id="IPR011626">
    <property type="entry name" value="Alpha-macroglobulin_TED"/>
</dbReference>
<dbReference type="Pfam" id="PF07703">
    <property type="entry name" value="A2M_BRD"/>
    <property type="match status" value="1"/>
</dbReference>
<dbReference type="InterPro" id="IPR001134">
    <property type="entry name" value="Netrin_domain"/>
</dbReference>
<dbReference type="EMBL" id="JAATIS010000220">
    <property type="protein sequence ID" value="KAG2468834.1"/>
    <property type="molecule type" value="Genomic_DNA"/>
</dbReference>
<dbReference type="Pfam" id="PF01835">
    <property type="entry name" value="MG2"/>
    <property type="match status" value="1"/>
</dbReference>
<dbReference type="InterPro" id="IPR001599">
    <property type="entry name" value="Macroglobln_a2"/>
</dbReference>
<keyword evidence="20" id="KW-0812">Transmembrane</keyword>
<dbReference type="GO" id="GO:0003841">
    <property type="term" value="F:1-acylglycerol-3-phosphate O-acyltransferase activity"/>
    <property type="evidence" value="ECO:0007669"/>
    <property type="project" value="UniProtKB-UniRule"/>
</dbReference>
<dbReference type="InterPro" id="IPR019742">
    <property type="entry name" value="MacrogloblnA2_CS"/>
</dbReference>
<dbReference type="SMART" id="SM01419">
    <property type="entry name" value="Thiol-ester_cl"/>
    <property type="match status" value="1"/>
</dbReference>
<keyword evidence="19" id="KW-0594">Phospholipid biosynthesis</keyword>
<dbReference type="InterPro" id="IPR050473">
    <property type="entry name" value="A2M/Complement_sys"/>
</dbReference>
<feature type="transmembrane region" description="Helical" evidence="20">
    <location>
        <begin position="34"/>
        <end position="53"/>
    </location>
</feature>
<evidence type="ECO:0000256" key="6">
    <source>
        <dbReference type="ARBA" id="ARBA00004613"/>
    </source>
</evidence>
<dbReference type="Gene3D" id="2.20.130.20">
    <property type="match status" value="1"/>
</dbReference>
<keyword evidence="8" id="KW-0882">Thioester bond</keyword>
<evidence type="ECO:0000256" key="2">
    <source>
        <dbReference type="ARBA" id="ARBA00000300"/>
    </source>
</evidence>
<dbReference type="InterPro" id="IPR002890">
    <property type="entry name" value="MG2"/>
</dbReference>
<dbReference type="Gene3D" id="2.60.40.1940">
    <property type="match status" value="1"/>
</dbReference>
<dbReference type="Pfam" id="PF01759">
    <property type="entry name" value="NTR"/>
    <property type="match status" value="1"/>
</dbReference>
<feature type="non-terminal residue" evidence="23">
    <location>
        <position position="1792"/>
    </location>
</feature>
<keyword evidence="19" id="KW-0012">Acyltransferase</keyword>
<dbReference type="Pfam" id="PF17789">
    <property type="entry name" value="MG4"/>
    <property type="match status" value="1"/>
</dbReference>
<evidence type="ECO:0000259" key="22">
    <source>
        <dbReference type="PROSITE" id="PS50189"/>
    </source>
</evidence>
<dbReference type="InterPro" id="IPR008993">
    <property type="entry name" value="TIMP-like_OB-fold"/>
</dbReference>
<dbReference type="Pfam" id="PF17790">
    <property type="entry name" value="MG1"/>
    <property type="match status" value="1"/>
</dbReference>
<dbReference type="InterPro" id="IPR013783">
    <property type="entry name" value="Ig-like_fold"/>
</dbReference>
<dbReference type="SMART" id="SM00104">
    <property type="entry name" value="ANATO"/>
    <property type="match status" value="1"/>
</dbReference>
<dbReference type="SMART" id="SM01359">
    <property type="entry name" value="A2M_N_2"/>
    <property type="match status" value="1"/>
</dbReference>
<dbReference type="InterPro" id="IPR036595">
    <property type="entry name" value="A-macroglobulin_rcpt-bd_sf"/>
</dbReference>
<proteinExistence type="inferred from homology"/>
<dbReference type="SUPFAM" id="SSF50242">
    <property type="entry name" value="TIMP-like"/>
    <property type="match status" value="1"/>
</dbReference>
<dbReference type="SMART" id="SM01361">
    <property type="entry name" value="A2M_recep"/>
    <property type="match status" value="1"/>
</dbReference>
<dbReference type="FunFam" id="2.60.40.1940:FF:000001">
    <property type="entry name" value="Complement component C3"/>
    <property type="match status" value="1"/>
</dbReference>
<dbReference type="SUPFAM" id="SSF69593">
    <property type="entry name" value="Glycerol-3-phosphate (1)-acyltransferase"/>
    <property type="match status" value="1"/>
</dbReference>
<feature type="non-terminal residue" evidence="23">
    <location>
        <position position="1"/>
    </location>
</feature>
<comment type="catalytic activity">
    <reaction evidence="16">
        <text>1-(9Z-octadecenoyl)-sn-glycero-3-phosphate + (9Z,12Z)-octadecadienoyl-CoA = 1-(9Z)-octadecenoyl-2-(9Z,12Z)-octadecadienoyl-sn-glycero-3-phosphate + CoA</text>
        <dbReference type="Rhea" id="RHEA:37159"/>
        <dbReference type="ChEBI" id="CHEBI:57287"/>
        <dbReference type="ChEBI" id="CHEBI:57383"/>
        <dbReference type="ChEBI" id="CHEBI:74544"/>
        <dbReference type="ChEBI" id="CHEBI:74563"/>
    </reaction>
    <physiologicalReaction direction="left-to-right" evidence="16">
        <dbReference type="Rhea" id="RHEA:37160"/>
    </physiologicalReaction>
</comment>
<dbReference type="Pfam" id="PF17791">
    <property type="entry name" value="MG3"/>
    <property type="match status" value="1"/>
</dbReference>
<dbReference type="Proteomes" id="UP000886611">
    <property type="component" value="Unassembled WGS sequence"/>
</dbReference>
<dbReference type="GO" id="GO:0004866">
    <property type="term" value="F:endopeptidase inhibitor activity"/>
    <property type="evidence" value="ECO:0007669"/>
    <property type="project" value="InterPro"/>
</dbReference>
<evidence type="ECO:0000256" key="15">
    <source>
        <dbReference type="ARBA" id="ARBA00048973"/>
    </source>
</evidence>
<dbReference type="SUPFAM" id="SSF49410">
    <property type="entry name" value="Alpha-macroglobulin receptor domain"/>
    <property type="match status" value="1"/>
</dbReference>
<dbReference type="CDD" id="cd07989">
    <property type="entry name" value="LPLAT_AGPAT-like"/>
    <property type="match status" value="1"/>
</dbReference>
<dbReference type="InterPro" id="IPR000020">
    <property type="entry name" value="Anaphylatoxin/fibulin"/>
</dbReference>
<comment type="domain">
    <text evidence="19">The HXXXXD motif is essential for acyltransferase activity and may constitute the binding site for the phosphate moiety of the glycerol-3-phosphate.</text>
</comment>
<evidence type="ECO:0000256" key="1">
    <source>
        <dbReference type="ARBA" id="ARBA00000091"/>
    </source>
</evidence>
<keyword evidence="19" id="KW-0443">Lipid metabolism</keyword>
<dbReference type="InterPro" id="IPR011625">
    <property type="entry name" value="A2M_N_BRD"/>
</dbReference>
<organism evidence="23 24">
    <name type="scientific">Polypterus senegalus</name>
    <name type="common">Senegal bichir</name>
    <dbReference type="NCBI Taxonomy" id="55291"/>
    <lineage>
        <taxon>Eukaryota</taxon>
        <taxon>Metazoa</taxon>
        <taxon>Chordata</taxon>
        <taxon>Craniata</taxon>
        <taxon>Vertebrata</taxon>
        <taxon>Euteleostomi</taxon>
        <taxon>Actinopterygii</taxon>
        <taxon>Polypteriformes</taxon>
        <taxon>Polypteridae</taxon>
        <taxon>Polypterus</taxon>
    </lineage>
</organism>
<keyword evidence="9" id="KW-1015">Disulfide bond</keyword>
<dbReference type="Pfam" id="PF01553">
    <property type="entry name" value="Acyltransferase"/>
    <property type="match status" value="1"/>
</dbReference>
<dbReference type="GO" id="GO:0005615">
    <property type="term" value="C:extracellular space"/>
    <property type="evidence" value="ECO:0007669"/>
    <property type="project" value="InterPro"/>
</dbReference>
<dbReference type="InterPro" id="IPR002123">
    <property type="entry name" value="Plipid/glycerol_acylTrfase"/>
</dbReference>
<comment type="catalytic activity">
    <reaction evidence="3">
        <text>1-(9Z-octadecenoyl)-sn-glycero-3-phosphate + hexadecanoyl-CoA = 1-(9Z)-octadecenoyl-2-hexadecanoyl-sn-glycero-3-phosphate + CoA</text>
        <dbReference type="Rhea" id="RHEA:37143"/>
        <dbReference type="ChEBI" id="CHEBI:57287"/>
        <dbReference type="ChEBI" id="CHEBI:57379"/>
        <dbReference type="ChEBI" id="CHEBI:74544"/>
        <dbReference type="ChEBI" id="CHEBI:74551"/>
    </reaction>
    <physiologicalReaction direction="left-to-right" evidence="3">
        <dbReference type="Rhea" id="RHEA:37144"/>
    </physiologicalReaction>
</comment>
<dbReference type="InterPro" id="IPR004552">
    <property type="entry name" value="AGP_acyltrans"/>
</dbReference>
<sequence>MDISMSQGLLILLLILVPLLYEWSATFKYFCKMAFYNGWILTLAVLAIPICAVRGRNVENMKVLQFMLLHIKYLYGIKIDVKGWENFPVKEQYVVVSNHQSSLDLLGMMEILPGRCVPIAKRELMYAGTAGLACWLAGVIFINRKKTDDAISVMSEAAQTMIMEDVRVWVFPEGTRNHDGSMLPFKRGAFHLAVQAQVPIVPVVMSSYKDFYNKKERKFTTALPAVAEVPHGHPEAPRVCQESLPTALLVVADHGDCPLRFFIAAPNVVHLGVDETVAIQIQDNYQDTTIKVYFEDEYSKAICSQIKEITLGKSKSHGTVTLQVDYNKVKDLKVYENDVPYLMLVAEIPNAERKLTRVLLSRKRGYIFIQTNQPIYTPNENVLYRVFTLDYALRAVDTLVYIYVINSQGYQVQRETKKSKDGIVEMKITIPDVAEPGTWKIKAHYEDAEKSASTQQFEVMKMVLPSFEVKIKPVEMYYHIKSEAFIFNLDVQYSYGEPVTGSAHARFAIIDDFGKQTFLKGMEQQQSVRDGIARFEVNSDDLAKKAQMKMEELNGFRFYIAVTVIETTSGELQEAEMDTIRFTSSRYKVDLSKTRKYFVPGFPFKVSGLITFPDGSPAPACPVEIMASSKNNEIERKNTVTNSEGTFSMDVNFPNTIATLNVKVKVSNDDAQDEIQVSGYKSTTNSYLYIGVDNSVIGPGQPIKIILKSNANNHHNQESNFYYMFISKGQIQLVGKVEKTALTQISQPVTANLVPSFRIIAYYYTQNKEIVADSVWVDIQDRCDGQLEIKTDKNEYSPGTKISVSLDTGSDNPKVALLAVDKAMYAFKKDNKVTLKQVFAAMNSYDLGCSFGGGSDNAVVFNDAGLTFISDSVVSNMRKVNTFSSDILKRCCKDGFTLINMKITCEQRKAKVKDLDPECKNVFFSCCELGETLRRKQRALRRLSSVARTLDEDDEDYFDETSVRVRRFFPPSWLWTILSDPNRKLFNGYVPDSITDWEVQAISFSPDKGFCIANPKEIRVFKKIFISLRLPYSVKRYEQLEIRAVIFNYGSNEEDMSVYMKEEPDLCSSSSGLNKRVNIKVKPYSSTEVPFSVVPMVVEKIPIQIFLYHNEHKIYLDSIVKNLNVEAFTEDRVENFLSPNGIKHLLQMPTGCGEQTMIRMAPSAYATRYLDDSQQWVQLKPGLRDQALEFIRAGYTRILTFKKPDGSYGAWLNYDSSTWLTAFVAKVLSQIRIYTDVRPEHIEDAAKYLIKMQNEGQFVDPKPVIHREMQEETILKASNYLESKLPTLKRPYALAITAYALALTNVESTASYRAYNLLKSEAIFDSEKNVYSWEALKQEGAAQQDDSYLRAVSVETTAYALLTSLVHKDMKFAESIYRWLGEQQNYGGGFCSTQDTVVAMEALAQFEIERVKPPPMKIDVRLSSPGKTFDKKVHLDSNAKGVEEDLKNFVGNEINVNVQGKGNATITFLKIYHVMEPEKKCSGLHLEVNLKGKIKKQELEDYYYDDDYDNDKPQSDAPSSEIEWFDVRSRRRREVPGNQNAKNKEVTFEVCIWHDLAANMSGMAIVDITLLSGFEAHEEDLEKLKNQVDQYISHYETMDGRVVLYFDGVPSERQCVGFQAEQTVPIGLLQPATATLYDYYEPGPCHKEKKPYDASITQVVRLQYACYDPIVQYGYTVRVLNVTEQNNFQVFGCEVVKKLKYNEDVKVKTGSIRYFLKRQQCKSKLTVNKEYLIMGNDGKTKDVNGNMQYLLNANTWIEELPSESKCKGRSYRSFCEGMKTFLRDYEVSGCTV</sequence>
<dbReference type="Gene3D" id="2.60.40.1930">
    <property type="match status" value="3"/>
</dbReference>
<dbReference type="PROSITE" id="PS01177">
    <property type="entry name" value="ANAPHYLATOXIN_1"/>
    <property type="match status" value="1"/>
</dbReference>
<evidence type="ECO:0000256" key="18">
    <source>
        <dbReference type="ARBA" id="ARBA00049561"/>
    </source>
</evidence>
<dbReference type="CDD" id="cd00017">
    <property type="entry name" value="ANATO"/>
    <property type="match status" value="1"/>
</dbReference>
<dbReference type="GO" id="GO:0006956">
    <property type="term" value="P:complement activation"/>
    <property type="evidence" value="ECO:0007669"/>
    <property type="project" value="TreeGrafter"/>
</dbReference>
<dbReference type="Pfam" id="PF07678">
    <property type="entry name" value="TED_complement"/>
    <property type="match status" value="2"/>
</dbReference>
<keyword evidence="20" id="KW-0472">Membrane</keyword>
<keyword evidence="19" id="KW-0444">Lipid biosynthesis</keyword>
<dbReference type="GO" id="GO:0016020">
    <property type="term" value="C:membrane"/>
    <property type="evidence" value="ECO:0007669"/>
    <property type="project" value="InterPro"/>
</dbReference>
<dbReference type="Gene3D" id="1.50.10.20">
    <property type="match status" value="2"/>
</dbReference>
<dbReference type="PANTHER" id="PTHR11412:SF144">
    <property type="entry name" value="COMPLEMENT C4-B"/>
    <property type="match status" value="1"/>
</dbReference>
<comment type="catalytic activity">
    <reaction evidence="4">
        <text>1-(9Z-octadecenoyl)-sn-glycero-3-phosphate + tetradecanoyl-CoA = 1-(9Z)-octadecenoyl-2-tetradecanoyl-sn-glycero-3-phosphate + CoA</text>
        <dbReference type="Rhea" id="RHEA:37171"/>
        <dbReference type="ChEBI" id="CHEBI:57287"/>
        <dbReference type="ChEBI" id="CHEBI:57385"/>
        <dbReference type="ChEBI" id="CHEBI:74544"/>
        <dbReference type="ChEBI" id="CHEBI:74579"/>
    </reaction>
    <physiologicalReaction direction="left-to-right" evidence="4">
        <dbReference type="Rhea" id="RHEA:37172"/>
    </physiologicalReaction>
</comment>
<feature type="domain" description="NTR" evidence="22">
    <location>
        <begin position="1645"/>
        <end position="1790"/>
    </location>
</feature>
<keyword evidence="7" id="KW-0964">Secreted</keyword>
<dbReference type="InterPro" id="IPR041425">
    <property type="entry name" value="C3/4/5_MG1"/>
</dbReference>
<comment type="catalytic activity">
    <reaction evidence="13">
        <text>1-(9Z,12Z,15Z)-octadecatrienoyl-sn-glycero-3-phosphate + (9Z)-octadecenoyl-CoA = 1-(9Z,12Z,15Z)-octadecatrienoyl-2-(9Z)-octadecenoyl-sn-glycero-3-phosphate + CoA</text>
        <dbReference type="Rhea" id="RHEA:37139"/>
        <dbReference type="ChEBI" id="CHEBI:57287"/>
        <dbReference type="ChEBI" id="CHEBI:57387"/>
        <dbReference type="ChEBI" id="CHEBI:74549"/>
        <dbReference type="ChEBI" id="CHEBI:74550"/>
    </reaction>
    <physiologicalReaction direction="left-to-right" evidence="13">
        <dbReference type="Rhea" id="RHEA:37140"/>
    </physiologicalReaction>
</comment>
<dbReference type="SMART" id="SM00643">
    <property type="entry name" value="C345C"/>
    <property type="match status" value="1"/>
</dbReference>
<dbReference type="Gene3D" id="2.40.50.120">
    <property type="match status" value="1"/>
</dbReference>
<accession>A0A8X7XK78</accession>
<dbReference type="PROSITE" id="PS00477">
    <property type="entry name" value="ALPHA_2_MACROGLOBULIN"/>
    <property type="match status" value="1"/>
</dbReference>
<evidence type="ECO:0000256" key="8">
    <source>
        <dbReference type="ARBA" id="ARBA00022966"/>
    </source>
</evidence>
<keyword evidence="19" id="KW-0808">Transferase</keyword>
<dbReference type="InterPro" id="IPR009048">
    <property type="entry name" value="A-macroglobulin_rcpt-bd"/>
</dbReference>
<dbReference type="SMART" id="SM01360">
    <property type="entry name" value="A2M"/>
    <property type="match status" value="1"/>
</dbReference>
<evidence type="ECO:0000256" key="17">
    <source>
        <dbReference type="ARBA" id="ARBA00049491"/>
    </source>
</evidence>
<dbReference type="InterPro" id="IPR040839">
    <property type="entry name" value="MG4"/>
</dbReference>
<protein>
    <recommendedName>
        <fullName evidence="19">1-acyl-sn-glycerol-3-phosphate acyltransferase</fullName>
        <ecNumber evidence="19">2.3.1.51</ecNumber>
    </recommendedName>
</protein>
<evidence type="ECO:0000256" key="11">
    <source>
        <dbReference type="ARBA" id="ARBA00047814"/>
    </source>
</evidence>
<comment type="catalytic activity">
    <reaction evidence="1">
        <text>(11Z)-octadecenoyl-CoA + 1-(9Z-octadecenoyl)-sn-glycero-3-phosphate = 1-(9Z)-octadecenoyl-2-(11Z)-octadecenoyl-sn-glycero-3-phosphate + CoA</text>
        <dbReference type="Rhea" id="RHEA:37603"/>
        <dbReference type="ChEBI" id="CHEBI:57287"/>
        <dbReference type="ChEBI" id="CHEBI:74544"/>
        <dbReference type="ChEBI" id="CHEBI:75121"/>
        <dbReference type="ChEBI" id="CHEBI:75122"/>
    </reaction>
    <physiologicalReaction direction="left-to-right" evidence="1">
        <dbReference type="Rhea" id="RHEA:37604"/>
    </physiologicalReaction>
</comment>
<evidence type="ECO:0000256" key="14">
    <source>
        <dbReference type="ARBA" id="ARBA00048956"/>
    </source>
</evidence>
<dbReference type="SUPFAM" id="SSF48239">
    <property type="entry name" value="Terpenoid cyclases/Protein prenyltransferases"/>
    <property type="match status" value="1"/>
</dbReference>
<comment type="similarity">
    <text evidence="19">Belongs to the 1-acyl-sn-glycerol-3-phosphate acyltransferase family.</text>
</comment>
<evidence type="ECO:0000313" key="24">
    <source>
        <dbReference type="Proteomes" id="UP000886611"/>
    </source>
</evidence>
<gene>
    <name evidence="23" type="primary">C4</name>
    <name evidence="23" type="ORF">GTO96_0004346</name>
</gene>
<reference evidence="23 24" key="1">
    <citation type="journal article" date="2021" name="Cell">
        <title>Tracing the genetic footprints of vertebrate landing in non-teleost ray-finned fishes.</title>
        <authorList>
            <person name="Bi X."/>
            <person name="Wang K."/>
            <person name="Yang L."/>
            <person name="Pan H."/>
            <person name="Jiang H."/>
            <person name="Wei Q."/>
            <person name="Fang M."/>
            <person name="Yu H."/>
            <person name="Zhu C."/>
            <person name="Cai Y."/>
            <person name="He Y."/>
            <person name="Gan X."/>
            <person name="Zeng H."/>
            <person name="Yu D."/>
            <person name="Zhu Y."/>
            <person name="Jiang H."/>
            <person name="Qiu Q."/>
            <person name="Yang H."/>
            <person name="Zhang Y.E."/>
            <person name="Wang W."/>
            <person name="Zhu M."/>
            <person name="He S."/>
            <person name="Zhang G."/>
        </authorList>
    </citation>
    <scope>NUCLEOTIDE SEQUENCE [LARGE SCALE GENOMIC DNA]</scope>
    <source>
        <strain evidence="23">Bchr_013</strain>
    </source>
</reference>
<dbReference type="SUPFAM" id="SSF47686">
    <property type="entry name" value="Anaphylotoxins (complement system)"/>
    <property type="match status" value="1"/>
</dbReference>
<comment type="catalytic activity">
    <reaction evidence="11">
        <text>1-tetradecanoyl-sn-glycerol 3-phosphate + (9Z)-octadecenoyl-CoA = 1-tetradecanoyl-2-(9Z)-octadecenoyl-sn-glycero-3-phosphate + CoA</text>
        <dbReference type="Rhea" id="RHEA:37187"/>
        <dbReference type="ChEBI" id="CHEBI:57287"/>
        <dbReference type="ChEBI" id="CHEBI:57387"/>
        <dbReference type="ChEBI" id="CHEBI:72683"/>
        <dbReference type="ChEBI" id="CHEBI:74586"/>
    </reaction>
    <physiologicalReaction direction="left-to-right" evidence="11">
        <dbReference type="Rhea" id="RHEA:37188"/>
    </physiologicalReaction>
</comment>
<dbReference type="Gene3D" id="6.20.50.160">
    <property type="match status" value="1"/>
</dbReference>
<evidence type="ECO:0000256" key="16">
    <source>
        <dbReference type="ARBA" id="ARBA00049345"/>
    </source>
</evidence>
<dbReference type="SMART" id="SM00563">
    <property type="entry name" value="PlsC"/>
    <property type="match status" value="1"/>
</dbReference>
<evidence type="ECO:0000256" key="5">
    <source>
        <dbReference type="ARBA" id="ARBA00004086"/>
    </source>
</evidence>
<dbReference type="Gene3D" id="2.60.120.1540">
    <property type="match status" value="1"/>
</dbReference>
<evidence type="ECO:0000256" key="9">
    <source>
        <dbReference type="ARBA" id="ARBA00023157"/>
    </source>
</evidence>
<comment type="subcellular location">
    <subcellularLocation>
        <location evidence="6">Secreted</location>
    </subcellularLocation>
</comment>
<dbReference type="CDD" id="cd02896">
    <property type="entry name" value="complement_C3_C4_C5"/>
    <property type="match status" value="1"/>
</dbReference>
<comment type="catalytic activity">
    <reaction evidence="18">
        <text>1-(9Z-octadecenoyl)-sn-glycero-3-phosphate + (9Z)-octadecenoyl-CoA = 1,2-di-(9Z-octadecenoyl)-sn-glycero-3-phosphate + CoA</text>
        <dbReference type="Rhea" id="RHEA:37131"/>
        <dbReference type="ChEBI" id="CHEBI:57287"/>
        <dbReference type="ChEBI" id="CHEBI:57387"/>
        <dbReference type="ChEBI" id="CHEBI:74544"/>
        <dbReference type="ChEBI" id="CHEBI:74546"/>
    </reaction>
    <physiologicalReaction direction="left-to-right" evidence="18">
        <dbReference type="Rhea" id="RHEA:37132"/>
    </physiologicalReaction>
</comment>
<dbReference type="PROSITE" id="PS50189">
    <property type="entry name" value="NTR"/>
    <property type="match status" value="1"/>
</dbReference>
<evidence type="ECO:0000256" key="12">
    <source>
        <dbReference type="ARBA" id="ARBA00048105"/>
    </source>
</evidence>
<evidence type="ECO:0000259" key="21">
    <source>
        <dbReference type="PROSITE" id="PS01178"/>
    </source>
</evidence>
<keyword evidence="20" id="KW-1133">Transmembrane helix</keyword>
<keyword evidence="24" id="KW-1185">Reference proteome</keyword>
<evidence type="ECO:0000313" key="23">
    <source>
        <dbReference type="EMBL" id="KAG2468834.1"/>
    </source>
</evidence>
<comment type="catalytic activity">
    <reaction evidence="12">
        <text>1-(6Z,9Z,12Z-octadecatrienoyl)-sn-glycero-3-phosphate + (9Z)-octadecenoyl-CoA = (6Z,9Z,12Z)-octadecatrienoyl-2-(9Z)-octadecenoyl-sn-glycero-3-phosphate + CoA</text>
        <dbReference type="Rhea" id="RHEA:37179"/>
        <dbReference type="ChEBI" id="CHEBI:57287"/>
        <dbReference type="ChEBI" id="CHEBI:57387"/>
        <dbReference type="ChEBI" id="CHEBI:74581"/>
        <dbReference type="ChEBI" id="CHEBI:74582"/>
    </reaction>
    <physiologicalReaction direction="left-to-right" evidence="12">
        <dbReference type="Rhea" id="RHEA:37180"/>
    </physiologicalReaction>
</comment>
<dbReference type="Gene3D" id="2.60.40.690">
    <property type="entry name" value="Alpha-macroglobulin, receptor-binding domain"/>
    <property type="match status" value="1"/>
</dbReference>
<dbReference type="InterPro" id="IPR008930">
    <property type="entry name" value="Terpenoid_cyclase/PrenylTrfase"/>
</dbReference>
<comment type="catalytic activity">
    <reaction evidence="10">
        <text>1-hexadecanoyl-sn-glycero-3-phosphate + (9Z)-octadecenoyl-CoA = 1-hexadecanoyl-2-(9Z-octadecenoyl)-sn-glycero-3-phosphate + CoA</text>
        <dbReference type="Rhea" id="RHEA:33187"/>
        <dbReference type="ChEBI" id="CHEBI:57287"/>
        <dbReference type="ChEBI" id="CHEBI:57387"/>
        <dbReference type="ChEBI" id="CHEBI:57518"/>
        <dbReference type="ChEBI" id="CHEBI:64839"/>
    </reaction>
    <physiologicalReaction direction="left-to-right" evidence="10">
        <dbReference type="Rhea" id="RHEA:33188"/>
    </physiologicalReaction>
</comment>
<dbReference type="InterPro" id="IPR041555">
    <property type="entry name" value="MG3"/>
</dbReference>
<dbReference type="Pfam" id="PF00207">
    <property type="entry name" value="A2M"/>
    <property type="match status" value="1"/>
</dbReference>
<evidence type="ECO:0000256" key="7">
    <source>
        <dbReference type="ARBA" id="ARBA00022525"/>
    </source>
</evidence>
<comment type="catalytic activity">
    <reaction evidence="15">
        <text>pentadecanoyl-CoA + 1-(9Z-octadecenoyl)-sn-glycero-3-phosphate = 1-(9Z)-octadecenoyl-2-pentadecanoyl-sn-glycero-3-phosphate + CoA</text>
        <dbReference type="Rhea" id="RHEA:37175"/>
        <dbReference type="ChEBI" id="CHEBI:57287"/>
        <dbReference type="ChEBI" id="CHEBI:74309"/>
        <dbReference type="ChEBI" id="CHEBI:74544"/>
        <dbReference type="ChEBI" id="CHEBI:74578"/>
    </reaction>
    <physiologicalReaction direction="left-to-right" evidence="15">
        <dbReference type="Rhea" id="RHEA:37176"/>
    </physiologicalReaction>
</comment>
<dbReference type="Pfam" id="PF01821">
    <property type="entry name" value="ANATO"/>
    <property type="match status" value="1"/>
</dbReference>
<keyword evidence="19" id="KW-1208">Phospholipid metabolism</keyword>
<dbReference type="Gene3D" id="1.20.91.20">
    <property type="entry name" value="Anaphylotoxins (complement system)"/>
    <property type="match status" value="1"/>
</dbReference>
<evidence type="ECO:0000256" key="19">
    <source>
        <dbReference type="RuleBase" id="RU361267"/>
    </source>
</evidence>
<dbReference type="InterPro" id="IPR047565">
    <property type="entry name" value="Alpha-macroglob_thiol-ester_cl"/>
</dbReference>
<dbReference type="Gene3D" id="2.60.40.10">
    <property type="entry name" value="Immunoglobulins"/>
    <property type="match status" value="2"/>
</dbReference>
<evidence type="ECO:0000256" key="13">
    <source>
        <dbReference type="ARBA" id="ARBA00048293"/>
    </source>
</evidence>
<dbReference type="InterPro" id="IPR018081">
    <property type="entry name" value="Anaphylatoxin_comp_syst"/>
</dbReference>
<feature type="domain" description="Anaphylatoxin-like" evidence="21">
    <location>
        <begin position="891"/>
        <end position="927"/>
    </location>
</feature>
<dbReference type="PROSITE" id="PS01178">
    <property type="entry name" value="ANAPHYLATOXIN_2"/>
    <property type="match status" value="1"/>
</dbReference>
<evidence type="ECO:0000256" key="20">
    <source>
        <dbReference type="SAM" id="Phobius"/>
    </source>
</evidence>
<comment type="catalytic activity">
    <reaction evidence="17">
        <text>1-eicosanoyl-sn-glycero-3-phosphate + (9Z)-octadecenoyl-CoA = 1-eicosanoyl-2-(9Z)-octadecenoyl-sn-glycero-3-phosphate + CoA</text>
        <dbReference type="Rhea" id="RHEA:37183"/>
        <dbReference type="ChEBI" id="CHEBI:57287"/>
        <dbReference type="ChEBI" id="CHEBI:57387"/>
        <dbReference type="ChEBI" id="CHEBI:74583"/>
        <dbReference type="ChEBI" id="CHEBI:74584"/>
    </reaction>
    <physiologicalReaction direction="left-to-right" evidence="17">
        <dbReference type="Rhea" id="RHEA:37184"/>
    </physiologicalReaction>
</comment>
<name>A0A8X7XK78_POLSE</name>